<evidence type="ECO:0000313" key="1">
    <source>
        <dbReference type="EMBL" id="KAF6444305.1"/>
    </source>
</evidence>
<protein>
    <submittedName>
        <fullName evidence="1">Uncharacterized protein</fullName>
    </submittedName>
</protein>
<keyword evidence="2" id="KW-1185">Reference proteome</keyword>
<organism evidence="1 2">
    <name type="scientific">Molossus molossus</name>
    <name type="common">Pallas' mastiff bat</name>
    <name type="synonym">Vespertilio molossus</name>
    <dbReference type="NCBI Taxonomy" id="27622"/>
    <lineage>
        <taxon>Eukaryota</taxon>
        <taxon>Metazoa</taxon>
        <taxon>Chordata</taxon>
        <taxon>Craniata</taxon>
        <taxon>Vertebrata</taxon>
        <taxon>Euteleostomi</taxon>
        <taxon>Mammalia</taxon>
        <taxon>Eutheria</taxon>
        <taxon>Laurasiatheria</taxon>
        <taxon>Chiroptera</taxon>
        <taxon>Yangochiroptera</taxon>
        <taxon>Molossidae</taxon>
        <taxon>Molossus</taxon>
    </lineage>
</organism>
<evidence type="ECO:0000313" key="2">
    <source>
        <dbReference type="Proteomes" id="UP000550707"/>
    </source>
</evidence>
<comment type="caution">
    <text evidence="1">The sequence shown here is derived from an EMBL/GenBank/DDBJ whole genome shotgun (WGS) entry which is preliminary data.</text>
</comment>
<dbReference type="AlphaFoldDB" id="A0A7J8F9R7"/>
<reference evidence="1 2" key="1">
    <citation type="journal article" date="2020" name="Nature">
        <title>Six reference-quality genomes reveal evolution of bat adaptations.</title>
        <authorList>
            <person name="Jebb D."/>
            <person name="Huang Z."/>
            <person name="Pippel M."/>
            <person name="Hughes G.M."/>
            <person name="Lavrichenko K."/>
            <person name="Devanna P."/>
            <person name="Winkler S."/>
            <person name="Jermiin L.S."/>
            <person name="Skirmuntt E.C."/>
            <person name="Katzourakis A."/>
            <person name="Burkitt-Gray L."/>
            <person name="Ray D.A."/>
            <person name="Sullivan K.A.M."/>
            <person name="Roscito J.G."/>
            <person name="Kirilenko B.M."/>
            <person name="Davalos L.M."/>
            <person name="Corthals A.P."/>
            <person name="Power M.L."/>
            <person name="Jones G."/>
            <person name="Ransome R.D."/>
            <person name="Dechmann D.K.N."/>
            <person name="Locatelli A.G."/>
            <person name="Puechmaille S.J."/>
            <person name="Fedrigo O."/>
            <person name="Jarvis E.D."/>
            <person name="Hiller M."/>
            <person name="Vernes S.C."/>
            <person name="Myers E.W."/>
            <person name="Teeling E.C."/>
        </authorList>
    </citation>
    <scope>NUCLEOTIDE SEQUENCE [LARGE SCALE GENOMIC DNA]</scope>
    <source>
        <strain evidence="1">MMolMol1</strain>
        <tissue evidence="1">Muscle</tissue>
    </source>
</reference>
<accession>A0A7J8F9R7</accession>
<name>A0A7J8F9R7_MOLMO</name>
<gene>
    <name evidence="1" type="ORF">HJG59_008597</name>
</gene>
<dbReference type="EMBL" id="JACASF010000012">
    <property type="protein sequence ID" value="KAF6444305.1"/>
    <property type="molecule type" value="Genomic_DNA"/>
</dbReference>
<dbReference type="Proteomes" id="UP000550707">
    <property type="component" value="Unassembled WGS sequence"/>
</dbReference>
<sequence>MRGSRSFLLCWPVSPERSERASCPRGRGRANLAAAFWGWMELGPPVSLMGVQAARQSVLSCAWGPHPEVRWVTYSRGKASLFGCEGRVGIFILFGTGEGVWGSHCKLASHPQFLGTTCTLIIRGV</sequence>
<proteinExistence type="predicted"/>